<evidence type="ECO:0000256" key="3">
    <source>
        <dbReference type="ARBA" id="ARBA00023002"/>
    </source>
</evidence>
<dbReference type="PANTHER" id="PTHR23026:SF90">
    <property type="entry name" value="IODOTYROSINE DEIODINASE 1"/>
    <property type="match status" value="1"/>
</dbReference>
<dbReference type="SUPFAM" id="SSF55469">
    <property type="entry name" value="FMN-dependent nitroreductase-like"/>
    <property type="match status" value="1"/>
</dbReference>
<dbReference type="EMBL" id="CAEZXX010000074">
    <property type="protein sequence ID" value="CAB4711533.1"/>
    <property type="molecule type" value="Genomic_DNA"/>
</dbReference>
<feature type="domain" description="Nitroreductase" evidence="4">
    <location>
        <begin position="29"/>
        <end position="200"/>
    </location>
</feature>
<sequence>MSERNTTAAAAGGLAEPDLVAAMRNLPGCREYLDLPVEDAVLHRVLDSARFAPSGGNRQGWRVAVVRDADTKRTLRDLYVAPWMRYVNEHYGTDETMSEDRKRRVADATRMAESMDEVPVHLVVWLDMSVVAVTDSEAGRPSVVAGGSVFPFIQNVQLAARAEGLGTRITTLLSEEEAAVRALVSAPQDWALAALVLVGWPVRLPKKLSREPVETFTWSERFDGPRFTA</sequence>
<dbReference type="PANTHER" id="PTHR23026">
    <property type="entry name" value="NADPH NITROREDUCTASE"/>
    <property type="match status" value="1"/>
</dbReference>
<dbReference type="Pfam" id="PF00881">
    <property type="entry name" value="Nitroreductase"/>
    <property type="match status" value="1"/>
</dbReference>
<keyword evidence="1" id="KW-0285">Flavoprotein</keyword>
<dbReference type="EMBL" id="CAFBQP010000047">
    <property type="protein sequence ID" value="CAB5063910.1"/>
    <property type="molecule type" value="Genomic_DNA"/>
</dbReference>
<gene>
    <name evidence="5" type="ORF">UFOPK2602_01188</name>
    <name evidence="6" type="ORF">UFOPK2806_01833</name>
    <name evidence="7" type="ORF">UFOPK3417_00346</name>
    <name evidence="8" type="ORF">UFOPK4306_01326</name>
</gene>
<evidence type="ECO:0000313" key="6">
    <source>
        <dbReference type="EMBL" id="CAB4763183.1"/>
    </source>
</evidence>
<reference evidence="6" key="1">
    <citation type="submission" date="2020-05" db="EMBL/GenBank/DDBJ databases">
        <authorList>
            <person name="Chiriac C."/>
            <person name="Salcher M."/>
            <person name="Ghai R."/>
            <person name="Kavagutti S V."/>
        </authorList>
    </citation>
    <scope>NUCLEOTIDE SEQUENCE</scope>
</reference>
<accession>A0A6J6UWT9</accession>
<evidence type="ECO:0000313" key="8">
    <source>
        <dbReference type="EMBL" id="CAB5063910.1"/>
    </source>
</evidence>
<name>A0A6J6UWT9_9ZZZZ</name>
<dbReference type="CDD" id="cd02062">
    <property type="entry name" value="Nitro_FMN_reductase"/>
    <property type="match status" value="1"/>
</dbReference>
<dbReference type="EMBL" id="CAFBLR010000018">
    <property type="protein sequence ID" value="CAB4863309.1"/>
    <property type="molecule type" value="Genomic_DNA"/>
</dbReference>
<keyword evidence="2" id="KW-0288">FMN</keyword>
<dbReference type="GO" id="GO:0016491">
    <property type="term" value="F:oxidoreductase activity"/>
    <property type="evidence" value="ECO:0007669"/>
    <property type="project" value="UniProtKB-KW"/>
</dbReference>
<proteinExistence type="predicted"/>
<evidence type="ECO:0000259" key="4">
    <source>
        <dbReference type="Pfam" id="PF00881"/>
    </source>
</evidence>
<dbReference type="EMBL" id="CAEZYY010000029">
    <property type="protein sequence ID" value="CAB4763183.1"/>
    <property type="molecule type" value="Genomic_DNA"/>
</dbReference>
<organism evidence="6">
    <name type="scientific">freshwater metagenome</name>
    <dbReference type="NCBI Taxonomy" id="449393"/>
    <lineage>
        <taxon>unclassified sequences</taxon>
        <taxon>metagenomes</taxon>
        <taxon>ecological metagenomes</taxon>
    </lineage>
</organism>
<evidence type="ECO:0000256" key="1">
    <source>
        <dbReference type="ARBA" id="ARBA00022630"/>
    </source>
</evidence>
<dbReference type="InterPro" id="IPR029479">
    <property type="entry name" value="Nitroreductase"/>
</dbReference>
<protein>
    <submittedName>
        <fullName evidence="6">Unannotated protein</fullName>
    </submittedName>
</protein>
<evidence type="ECO:0000313" key="7">
    <source>
        <dbReference type="EMBL" id="CAB4863309.1"/>
    </source>
</evidence>
<dbReference type="InterPro" id="IPR000415">
    <property type="entry name" value="Nitroreductase-like"/>
</dbReference>
<evidence type="ECO:0000256" key="2">
    <source>
        <dbReference type="ARBA" id="ARBA00022643"/>
    </source>
</evidence>
<keyword evidence="3" id="KW-0560">Oxidoreductase</keyword>
<dbReference type="InterPro" id="IPR050627">
    <property type="entry name" value="Nitroreductase/BluB"/>
</dbReference>
<dbReference type="AlphaFoldDB" id="A0A6J6UWT9"/>
<dbReference type="Gene3D" id="3.40.109.10">
    <property type="entry name" value="NADH Oxidase"/>
    <property type="match status" value="1"/>
</dbReference>
<evidence type="ECO:0000313" key="5">
    <source>
        <dbReference type="EMBL" id="CAB4711533.1"/>
    </source>
</evidence>